<dbReference type="Proteomes" id="UP000007878">
    <property type="component" value="Chromosome"/>
</dbReference>
<evidence type="ECO:0000313" key="3">
    <source>
        <dbReference type="Proteomes" id="UP000007878"/>
    </source>
</evidence>
<reference evidence="3" key="1">
    <citation type="submission" date="2012-02" db="EMBL/GenBank/DDBJ databases">
        <title>Complete genome sequence of Rickettsia parkeri strain Portsmouth.</title>
        <authorList>
            <person name="Johnson S.L."/>
            <person name="Munk A.C."/>
            <person name="Han S."/>
            <person name="Bruce D.C."/>
            <person name="Dasch G.A."/>
        </authorList>
    </citation>
    <scope>NUCLEOTIDE SEQUENCE [LARGE SCALE GENOMIC DNA]</scope>
    <source>
        <strain evidence="3">CA410</strain>
    </source>
</reference>
<protein>
    <submittedName>
        <fullName evidence="2">Chaperonin GroEL</fullName>
    </submittedName>
</protein>
<keyword evidence="1" id="KW-1133">Transmembrane helix</keyword>
<proteinExistence type="predicted"/>
<dbReference type="InterPro" id="IPR038696">
    <property type="entry name" value="IalB_sf"/>
</dbReference>
<dbReference type="Gene3D" id="2.60.40.1880">
    <property type="entry name" value="Invasion associated locus B (IalB) protein"/>
    <property type="match status" value="1"/>
</dbReference>
<gene>
    <name evidence="2" type="ORF">RCA_01550</name>
</gene>
<dbReference type="InterPro" id="IPR010642">
    <property type="entry name" value="Invasion_prot_B"/>
</dbReference>
<keyword evidence="3" id="KW-1185">Reference proteome</keyword>
<dbReference type="RefSeq" id="WP_012148470.1">
    <property type="nucleotide sequence ID" value="NC_016929.1"/>
</dbReference>
<dbReference type="EMBL" id="CP003304">
    <property type="protein sequence ID" value="AFB20887.1"/>
    <property type="molecule type" value="Genomic_DNA"/>
</dbReference>
<dbReference type="Pfam" id="PF06776">
    <property type="entry name" value="IalB"/>
    <property type="match status" value="1"/>
</dbReference>
<name>A0ABN4AC00_RICCA</name>
<sequence length="177" mass="19784">MKDYVKKIAFVFSGLFIITGNFVLYSIQNVNASTTPKKYGAWTLNCTLNEKKKLCFLSQQINNLEKDKEKEILAIYHIGYFNQEQEEQELKIIEIVPSNVQIPAGTIINSGDKRIAAGKYVNCTVNGCQALATITQNDLDIILSNNNYVELITADGKQAKISFIKDGLKEGIKALSR</sequence>
<accession>A0ABN4AC00</accession>
<keyword evidence="1" id="KW-0812">Transmembrane</keyword>
<organism evidence="2 3">
    <name type="scientific">Rickettsia canadensis str. CA410</name>
    <dbReference type="NCBI Taxonomy" id="1105107"/>
    <lineage>
        <taxon>Bacteria</taxon>
        <taxon>Pseudomonadati</taxon>
        <taxon>Pseudomonadota</taxon>
        <taxon>Alphaproteobacteria</taxon>
        <taxon>Rickettsiales</taxon>
        <taxon>Rickettsiaceae</taxon>
        <taxon>Rickettsieae</taxon>
        <taxon>Rickettsia</taxon>
        <taxon>belli group</taxon>
    </lineage>
</organism>
<evidence type="ECO:0000313" key="2">
    <source>
        <dbReference type="EMBL" id="AFB20887.1"/>
    </source>
</evidence>
<feature type="transmembrane region" description="Helical" evidence="1">
    <location>
        <begin position="7"/>
        <end position="27"/>
    </location>
</feature>
<keyword evidence="1" id="KW-0472">Membrane</keyword>
<evidence type="ECO:0000256" key="1">
    <source>
        <dbReference type="SAM" id="Phobius"/>
    </source>
</evidence>